<sequence>MEKSCPALSPSCPSPSGGSLPFSSSPQQTGSDGRASLPLFHILSPASLSPATAESIQSSSPLSHCTASDRLEGRSVQGLRSEEDDLTCLNWLHQRGNLLPLQALHKIPPPPQLESYTCPLPAASSKPPYSFSSLIFMAIEDSPERRLPVKDIYDWIVNNFPFYRTASGRWRNSVRHNLSLSKGFQRIRRDKSQVGTYVYHVKSHLSRVLKL</sequence>
<feature type="DNA-binding region" description="Fork-head" evidence="6">
    <location>
        <begin position="126"/>
        <end position="193"/>
    </location>
</feature>
<feature type="region of interest" description="Disordered" evidence="7">
    <location>
        <begin position="1"/>
        <end position="36"/>
    </location>
</feature>
<dbReference type="GO" id="GO:0000987">
    <property type="term" value="F:cis-regulatory region sequence-specific DNA binding"/>
    <property type="evidence" value="ECO:0007669"/>
    <property type="project" value="TreeGrafter"/>
</dbReference>
<reference evidence="9" key="2">
    <citation type="submission" date="2025-08" db="UniProtKB">
        <authorList>
            <consortium name="Ensembl"/>
        </authorList>
    </citation>
    <scope>IDENTIFICATION</scope>
</reference>
<proteinExistence type="predicted"/>
<evidence type="ECO:0000256" key="7">
    <source>
        <dbReference type="SAM" id="MobiDB-lite"/>
    </source>
</evidence>
<dbReference type="InterPro" id="IPR018122">
    <property type="entry name" value="TF_fork_head_CS_1"/>
</dbReference>
<dbReference type="AlphaFoldDB" id="A0AAQ4QFH2"/>
<dbReference type="Proteomes" id="UP000007635">
    <property type="component" value="Chromosome IV"/>
</dbReference>
<feature type="domain" description="Fork-head" evidence="8">
    <location>
        <begin position="126"/>
        <end position="193"/>
    </location>
</feature>
<reference evidence="9" key="3">
    <citation type="submission" date="2025-09" db="UniProtKB">
        <authorList>
            <consortium name="Ensembl"/>
        </authorList>
    </citation>
    <scope>IDENTIFICATION</scope>
</reference>
<dbReference type="GO" id="GO:0005634">
    <property type="term" value="C:nucleus"/>
    <property type="evidence" value="ECO:0007669"/>
    <property type="project" value="UniProtKB-SubCell"/>
</dbReference>
<dbReference type="InterPro" id="IPR036388">
    <property type="entry name" value="WH-like_DNA-bd_sf"/>
</dbReference>
<evidence type="ECO:0000256" key="5">
    <source>
        <dbReference type="ARBA" id="ARBA00023242"/>
    </source>
</evidence>
<evidence type="ECO:0000256" key="3">
    <source>
        <dbReference type="ARBA" id="ARBA00023125"/>
    </source>
</evidence>
<dbReference type="PRINTS" id="PR00053">
    <property type="entry name" value="FORKHEAD"/>
</dbReference>
<organism evidence="9 10">
    <name type="scientific">Gasterosteus aculeatus aculeatus</name>
    <name type="common">three-spined stickleback</name>
    <dbReference type="NCBI Taxonomy" id="481459"/>
    <lineage>
        <taxon>Eukaryota</taxon>
        <taxon>Metazoa</taxon>
        <taxon>Chordata</taxon>
        <taxon>Craniata</taxon>
        <taxon>Vertebrata</taxon>
        <taxon>Euteleostomi</taxon>
        <taxon>Actinopterygii</taxon>
        <taxon>Neopterygii</taxon>
        <taxon>Teleostei</taxon>
        <taxon>Neoteleostei</taxon>
        <taxon>Acanthomorphata</taxon>
        <taxon>Eupercaria</taxon>
        <taxon>Perciformes</taxon>
        <taxon>Cottioidei</taxon>
        <taxon>Gasterosteales</taxon>
        <taxon>Gasterosteidae</taxon>
        <taxon>Gasterosteus</taxon>
    </lineage>
</organism>
<keyword evidence="4" id="KW-0804">Transcription</keyword>
<keyword evidence="10" id="KW-1185">Reference proteome</keyword>
<dbReference type="InterPro" id="IPR030456">
    <property type="entry name" value="TF_fork_head_CS_2"/>
</dbReference>
<keyword evidence="3 6" id="KW-0238">DNA-binding</keyword>
<dbReference type="GO" id="GO:0003700">
    <property type="term" value="F:DNA-binding transcription factor activity"/>
    <property type="evidence" value="ECO:0007669"/>
    <property type="project" value="InterPro"/>
</dbReference>
<dbReference type="SMART" id="SM00339">
    <property type="entry name" value="FH"/>
    <property type="match status" value="1"/>
</dbReference>
<dbReference type="Gene3D" id="1.10.10.10">
    <property type="entry name" value="Winged helix-like DNA-binding domain superfamily/Winged helix DNA-binding domain"/>
    <property type="match status" value="1"/>
</dbReference>
<dbReference type="Ensembl" id="ENSGACT00000047475.1">
    <property type="protein sequence ID" value="ENSGACP00000049053.1"/>
    <property type="gene ID" value="ENSGACG00000031270.1"/>
</dbReference>
<evidence type="ECO:0000256" key="1">
    <source>
        <dbReference type="ARBA" id="ARBA00004123"/>
    </source>
</evidence>
<keyword evidence="5 6" id="KW-0539">Nucleus</keyword>
<comment type="subcellular location">
    <subcellularLocation>
        <location evidence="1 6">Nucleus</location>
    </subcellularLocation>
</comment>
<evidence type="ECO:0000256" key="6">
    <source>
        <dbReference type="PROSITE-ProRule" id="PRU00089"/>
    </source>
</evidence>
<dbReference type="PROSITE" id="PS50039">
    <property type="entry name" value="FORK_HEAD_3"/>
    <property type="match status" value="1"/>
</dbReference>
<dbReference type="InterPro" id="IPR047119">
    <property type="entry name" value="FOXN2/3-like"/>
</dbReference>
<dbReference type="GeneTree" id="ENSGT00940000166209"/>
<dbReference type="PANTHER" id="PTHR13962">
    <property type="entry name" value="FORKHEAD BOX PROTEIN N3-LIKE PROTEIN-RELATED"/>
    <property type="match status" value="1"/>
</dbReference>
<evidence type="ECO:0000313" key="9">
    <source>
        <dbReference type="Ensembl" id="ENSGACP00000049053.1"/>
    </source>
</evidence>
<dbReference type="InterPro" id="IPR036390">
    <property type="entry name" value="WH_DNA-bd_sf"/>
</dbReference>
<evidence type="ECO:0000313" key="10">
    <source>
        <dbReference type="Proteomes" id="UP000007635"/>
    </source>
</evidence>
<protein>
    <submittedName>
        <fullName evidence="9">Si:ch211-145o7.3</fullName>
    </submittedName>
</protein>
<dbReference type="SUPFAM" id="SSF46785">
    <property type="entry name" value="Winged helix' DNA-binding domain"/>
    <property type="match status" value="1"/>
</dbReference>
<evidence type="ECO:0000259" key="8">
    <source>
        <dbReference type="PROSITE" id="PS50039"/>
    </source>
</evidence>
<dbReference type="InterPro" id="IPR001766">
    <property type="entry name" value="Fork_head_dom"/>
</dbReference>
<dbReference type="CDD" id="cd20031">
    <property type="entry name" value="FH_FOXN2-like"/>
    <property type="match status" value="1"/>
</dbReference>
<keyword evidence="2" id="KW-0805">Transcription regulation</keyword>
<evidence type="ECO:0000256" key="2">
    <source>
        <dbReference type="ARBA" id="ARBA00023015"/>
    </source>
</evidence>
<dbReference type="PROSITE" id="PS00658">
    <property type="entry name" value="FORK_HEAD_2"/>
    <property type="match status" value="1"/>
</dbReference>
<dbReference type="PANTHER" id="PTHR13962:SF26">
    <property type="entry name" value="FORKHEAD BOX PROTEIN N2"/>
    <property type="match status" value="1"/>
</dbReference>
<dbReference type="Pfam" id="PF00250">
    <property type="entry name" value="Forkhead"/>
    <property type="match status" value="1"/>
</dbReference>
<dbReference type="PROSITE" id="PS00657">
    <property type="entry name" value="FORK_HEAD_1"/>
    <property type="match status" value="1"/>
</dbReference>
<evidence type="ECO:0000256" key="4">
    <source>
        <dbReference type="ARBA" id="ARBA00023163"/>
    </source>
</evidence>
<name>A0AAQ4QFH2_GASAC</name>
<feature type="compositionally biased region" description="Low complexity" evidence="7">
    <location>
        <begin position="1"/>
        <end position="26"/>
    </location>
</feature>
<reference evidence="9 10" key="1">
    <citation type="journal article" date="2021" name="G3 (Bethesda)">
        <title>Improved contiguity of the threespine stickleback genome using long-read sequencing.</title>
        <authorList>
            <person name="Nath S."/>
            <person name="Shaw D.E."/>
            <person name="White M.A."/>
        </authorList>
    </citation>
    <scope>NUCLEOTIDE SEQUENCE [LARGE SCALE GENOMIC DNA]</scope>
    <source>
        <strain evidence="9 10">Lake Benthic</strain>
    </source>
</reference>
<accession>A0AAQ4QFH2</accession>